<organism evidence="9 10">
    <name type="scientific">Falsiroseomonas frigidaquae</name>
    <dbReference type="NCBI Taxonomy" id="487318"/>
    <lineage>
        <taxon>Bacteria</taxon>
        <taxon>Pseudomonadati</taxon>
        <taxon>Pseudomonadota</taxon>
        <taxon>Alphaproteobacteria</taxon>
        <taxon>Acetobacterales</taxon>
        <taxon>Roseomonadaceae</taxon>
        <taxon>Falsiroseomonas</taxon>
    </lineage>
</organism>
<evidence type="ECO:0000256" key="3">
    <source>
        <dbReference type="ARBA" id="ARBA00022475"/>
    </source>
</evidence>
<accession>A0ABX1EYF6</accession>
<evidence type="ECO:0000313" key="10">
    <source>
        <dbReference type="Proteomes" id="UP000765160"/>
    </source>
</evidence>
<dbReference type="PROSITE" id="PS50928">
    <property type="entry name" value="ABC_TM1"/>
    <property type="match status" value="1"/>
</dbReference>
<evidence type="ECO:0000256" key="5">
    <source>
        <dbReference type="ARBA" id="ARBA00022989"/>
    </source>
</evidence>
<sequence length="269" mass="27519">MPASRKPAARSAGCATREAAGLLKLGGWAAFLALVAASVWVVGPDPARLAAGLPRLAGWLATAWPPDFSNPGDIARRAAETVGIATLGTLLAAILAAPIALLAARPVTRAALLRQPARGALDALRGVDGFVFALIFVAAVGLGPFAGMIGVALHSAGSLGKLWSEAFEAADPRTAEAILAVGGTRLQVARLALIPQTLPETAGALFYVWEFNIRASTVLGLVGAGGIGQELKNAVDLLDFNRLFAILLVVVGLTLAADRISAALRRSLA</sequence>
<dbReference type="Gene3D" id="1.10.3720.10">
    <property type="entry name" value="MetI-like"/>
    <property type="match status" value="1"/>
</dbReference>
<dbReference type="InterPro" id="IPR035906">
    <property type="entry name" value="MetI-like_sf"/>
</dbReference>
<dbReference type="Pfam" id="PF00528">
    <property type="entry name" value="BPD_transp_1"/>
    <property type="match status" value="1"/>
</dbReference>
<dbReference type="NCBIfam" id="TIGR01097">
    <property type="entry name" value="PhnE"/>
    <property type="match status" value="1"/>
</dbReference>
<protein>
    <submittedName>
        <fullName evidence="9">Phosphonate ABC transporter, permease protein PhnE</fullName>
    </submittedName>
</protein>
<keyword evidence="5 7" id="KW-1133">Transmembrane helix</keyword>
<proteinExistence type="inferred from homology"/>
<gene>
    <name evidence="9" type="primary">phnE</name>
    <name evidence="9" type="ORF">HB662_10100</name>
</gene>
<comment type="similarity">
    <text evidence="7">Belongs to the binding-protein-dependent transport system permease family.</text>
</comment>
<evidence type="ECO:0000259" key="8">
    <source>
        <dbReference type="PROSITE" id="PS50928"/>
    </source>
</evidence>
<dbReference type="Proteomes" id="UP000765160">
    <property type="component" value="Unassembled WGS sequence"/>
</dbReference>
<keyword evidence="3" id="KW-1003">Cell membrane</keyword>
<dbReference type="SUPFAM" id="SSF161098">
    <property type="entry name" value="MetI-like"/>
    <property type="match status" value="1"/>
</dbReference>
<dbReference type="InterPro" id="IPR000515">
    <property type="entry name" value="MetI-like"/>
</dbReference>
<dbReference type="InterPro" id="IPR005769">
    <property type="entry name" value="PhnE/PtxC"/>
</dbReference>
<feature type="domain" description="ABC transmembrane type-1" evidence="8">
    <location>
        <begin position="78"/>
        <end position="261"/>
    </location>
</feature>
<keyword evidence="2 7" id="KW-0813">Transport</keyword>
<keyword evidence="10" id="KW-1185">Reference proteome</keyword>
<feature type="transmembrane region" description="Helical" evidence="7">
    <location>
        <begin position="84"/>
        <end position="108"/>
    </location>
</feature>
<evidence type="ECO:0000256" key="1">
    <source>
        <dbReference type="ARBA" id="ARBA00004651"/>
    </source>
</evidence>
<dbReference type="PANTHER" id="PTHR30043:SF1">
    <property type="entry name" value="ABC TRANSPORT SYSTEM PERMEASE PROTEIN P69"/>
    <property type="match status" value="1"/>
</dbReference>
<feature type="transmembrane region" description="Helical" evidence="7">
    <location>
        <begin position="240"/>
        <end position="257"/>
    </location>
</feature>
<feature type="transmembrane region" description="Helical" evidence="7">
    <location>
        <begin position="129"/>
        <end position="153"/>
    </location>
</feature>
<comment type="subcellular location">
    <subcellularLocation>
        <location evidence="1 7">Cell membrane</location>
        <topology evidence="1 7">Multi-pass membrane protein</topology>
    </subcellularLocation>
</comment>
<keyword evidence="4 7" id="KW-0812">Transmembrane</keyword>
<comment type="caution">
    <text evidence="9">The sequence shown here is derived from an EMBL/GenBank/DDBJ whole genome shotgun (WGS) entry which is preliminary data.</text>
</comment>
<name>A0ABX1EYF6_9PROT</name>
<evidence type="ECO:0000256" key="6">
    <source>
        <dbReference type="ARBA" id="ARBA00023136"/>
    </source>
</evidence>
<evidence type="ECO:0000256" key="2">
    <source>
        <dbReference type="ARBA" id="ARBA00022448"/>
    </source>
</evidence>
<feature type="transmembrane region" description="Helical" evidence="7">
    <location>
        <begin position="21"/>
        <end position="43"/>
    </location>
</feature>
<keyword evidence="6 7" id="KW-0472">Membrane</keyword>
<dbReference type="PANTHER" id="PTHR30043">
    <property type="entry name" value="PHOSPHONATES TRANSPORT SYSTEM PERMEASE PROTEIN"/>
    <property type="match status" value="1"/>
</dbReference>
<evidence type="ECO:0000256" key="4">
    <source>
        <dbReference type="ARBA" id="ARBA00022692"/>
    </source>
</evidence>
<dbReference type="EMBL" id="JAAVTX010000003">
    <property type="protein sequence ID" value="NKE45131.1"/>
    <property type="molecule type" value="Genomic_DNA"/>
</dbReference>
<evidence type="ECO:0000256" key="7">
    <source>
        <dbReference type="RuleBase" id="RU363032"/>
    </source>
</evidence>
<reference evidence="9 10" key="1">
    <citation type="submission" date="2020-03" db="EMBL/GenBank/DDBJ databases">
        <title>Roseomonas selenitidurans sp. nov. isolated from soil.</title>
        <authorList>
            <person name="Liu H."/>
        </authorList>
    </citation>
    <scope>NUCLEOTIDE SEQUENCE [LARGE SCALE GENOMIC DNA]</scope>
    <source>
        <strain evidence="9 10">JCM 15073</strain>
    </source>
</reference>
<evidence type="ECO:0000313" key="9">
    <source>
        <dbReference type="EMBL" id="NKE45131.1"/>
    </source>
</evidence>